<accession>E6QV88</accession>
<keyword evidence="7" id="KW-0862">Zinc</keyword>
<evidence type="ECO:0000256" key="7">
    <source>
        <dbReference type="ARBA" id="ARBA00022833"/>
    </source>
</evidence>
<dbReference type="EMBL" id="CABR01000124">
    <property type="protein sequence ID" value="CBI11161.1"/>
    <property type="molecule type" value="Genomic_DNA"/>
</dbReference>
<comment type="cofactor">
    <cofactor evidence="1">
        <name>Zn(2+)</name>
        <dbReference type="ChEBI" id="CHEBI:29105"/>
    </cofactor>
</comment>
<dbReference type="GO" id="GO:0071555">
    <property type="term" value="P:cell wall organization"/>
    <property type="evidence" value="ECO:0007669"/>
    <property type="project" value="UniProtKB-KW"/>
</dbReference>
<evidence type="ECO:0000256" key="9">
    <source>
        <dbReference type="ARBA" id="ARBA00023316"/>
    </source>
</evidence>
<dbReference type="InterPro" id="IPR006311">
    <property type="entry name" value="TAT_signal"/>
</dbReference>
<evidence type="ECO:0000256" key="10">
    <source>
        <dbReference type="ARBA" id="ARBA00093448"/>
    </source>
</evidence>
<gene>
    <name evidence="12" type="ORF">CARN7_1973</name>
</gene>
<keyword evidence="3" id="KW-0645">Protease</keyword>
<evidence type="ECO:0000256" key="1">
    <source>
        <dbReference type="ARBA" id="ARBA00001947"/>
    </source>
</evidence>
<comment type="pathway">
    <text evidence="2">Cell wall biogenesis; cell wall polysaccharide biosynthesis.</text>
</comment>
<name>E6QV88_9ZZZZ</name>
<evidence type="ECO:0000313" key="12">
    <source>
        <dbReference type="EMBL" id="CBI11161.1"/>
    </source>
</evidence>
<dbReference type="SUPFAM" id="SSF55166">
    <property type="entry name" value="Hedgehog/DD-peptidase"/>
    <property type="match status" value="1"/>
</dbReference>
<evidence type="ECO:0000256" key="11">
    <source>
        <dbReference type="ARBA" id="ARBA00093666"/>
    </source>
</evidence>
<reference evidence="12" key="1">
    <citation type="submission" date="2009-10" db="EMBL/GenBank/DDBJ databases">
        <title>Diversity of trophic interactions inside an arsenic-rich microbial ecosystem.</title>
        <authorList>
            <person name="Bertin P.N."/>
            <person name="Heinrich-Salmeron A."/>
            <person name="Pelletier E."/>
            <person name="Goulhen-Chollet F."/>
            <person name="Arsene-Ploetze F."/>
            <person name="Gallien S."/>
            <person name="Calteau A."/>
            <person name="Vallenet D."/>
            <person name="Casiot C."/>
            <person name="Chane-Woon-Ming B."/>
            <person name="Giloteaux L."/>
            <person name="Barakat M."/>
            <person name="Bonnefoy V."/>
            <person name="Bruneel O."/>
            <person name="Chandler M."/>
            <person name="Cleiss J."/>
            <person name="Duran R."/>
            <person name="Elbaz-Poulichet F."/>
            <person name="Fonknechten N."/>
            <person name="Lauga B."/>
            <person name="Mornico D."/>
            <person name="Ortet P."/>
            <person name="Schaeffer C."/>
            <person name="Siguier P."/>
            <person name="Alexander Thil Smith A."/>
            <person name="Van Dorsselaer A."/>
            <person name="Weissenbach J."/>
            <person name="Medigue C."/>
            <person name="Le Paslier D."/>
        </authorList>
    </citation>
    <scope>NUCLEOTIDE SEQUENCE</scope>
</reference>
<dbReference type="PANTHER" id="PTHR37425:SF1">
    <property type="entry name" value="OUTER MEMBRANE PROTEIN"/>
    <property type="match status" value="1"/>
</dbReference>
<dbReference type="InterPro" id="IPR009045">
    <property type="entry name" value="Zn_M74/Hedgehog-like"/>
</dbReference>
<evidence type="ECO:0000256" key="8">
    <source>
        <dbReference type="ARBA" id="ARBA00023049"/>
    </source>
</evidence>
<comment type="caution">
    <text evidence="12">The sequence shown here is derived from an EMBL/GenBank/DDBJ whole genome shotgun (WGS) entry which is preliminary data.</text>
</comment>
<protein>
    <recommendedName>
        <fullName evidence="11">Murein endopeptidase K</fullName>
    </recommendedName>
</protein>
<dbReference type="PROSITE" id="PS51318">
    <property type="entry name" value="TAT"/>
    <property type="match status" value="1"/>
</dbReference>
<dbReference type="PANTHER" id="PTHR37425">
    <property type="match status" value="1"/>
</dbReference>
<dbReference type="Pfam" id="PF05951">
    <property type="entry name" value="Peptidase_M15_2"/>
    <property type="match status" value="1"/>
</dbReference>
<dbReference type="GO" id="GO:0046872">
    <property type="term" value="F:metal ion binding"/>
    <property type="evidence" value="ECO:0007669"/>
    <property type="project" value="UniProtKB-KW"/>
</dbReference>
<dbReference type="Gene3D" id="3.30.1380.10">
    <property type="match status" value="1"/>
</dbReference>
<organism evidence="12">
    <name type="scientific">mine drainage metagenome</name>
    <dbReference type="NCBI Taxonomy" id="410659"/>
    <lineage>
        <taxon>unclassified sequences</taxon>
        <taxon>metagenomes</taxon>
        <taxon>ecological metagenomes</taxon>
    </lineage>
</organism>
<keyword evidence="8" id="KW-0482">Metalloprotease</keyword>
<evidence type="ECO:0000256" key="3">
    <source>
        <dbReference type="ARBA" id="ARBA00022670"/>
    </source>
</evidence>
<dbReference type="InterPro" id="IPR010275">
    <property type="entry name" value="MepK"/>
</dbReference>
<evidence type="ECO:0000256" key="5">
    <source>
        <dbReference type="ARBA" id="ARBA00022729"/>
    </source>
</evidence>
<dbReference type="GO" id="GO:0008237">
    <property type="term" value="F:metallopeptidase activity"/>
    <property type="evidence" value="ECO:0007669"/>
    <property type="project" value="UniProtKB-KW"/>
</dbReference>
<keyword evidence="6" id="KW-0378">Hydrolase</keyword>
<evidence type="ECO:0000256" key="4">
    <source>
        <dbReference type="ARBA" id="ARBA00022723"/>
    </source>
</evidence>
<evidence type="ECO:0000256" key="2">
    <source>
        <dbReference type="ARBA" id="ARBA00004776"/>
    </source>
</evidence>
<dbReference type="GO" id="GO:0006508">
    <property type="term" value="P:proteolysis"/>
    <property type="evidence" value="ECO:0007669"/>
    <property type="project" value="UniProtKB-KW"/>
</dbReference>
<dbReference type="AlphaFoldDB" id="E6QV88"/>
<sequence>MLKHIKKPIGSTHSSTRRRFLAMSAGALVTAASIRSRSVFAQSAIIVPERTLSFYNLHTGENLKVAYWAEGEYIAESLSEINHLLRDYRNGEIKQIDLGLLNLLHAITLRLGTSKPIQLISGYRSPATNSMLHAHSNGVAKHSLHMEGMATDIRIPGHDLRELHEVAMAMRGGGVGYYAQSNFVHVDVGRQRYWTGT</sequence>
<evidence type="ECO:0000256" key="6">
    <source>
        <dbReference type="ARBA" id="ARBA00022801"/>
    </source>
</evidence>
<keyword evidence="9" id="KW-0961">Cell wall biogenesis/degradation</keyword>
<proteinExistence type="inferred from homology"/>
<keyword evidence="4" id="KW-0479">Metal-binding</keyword>
<comment type="similarity">
    <text evidence="10">Belongs to the peptidase M15 family.</text>
</comment>
<keyword evidence="5" id="KW-0732">Signal</keyword>